<protein>
    <recommendedName>
        <fullName evidence="1">Protein kinase domain-containing protein</fullName>
    </recommendedName>
</protein>
<dbReference type="InterPro" id="IPR000719">
    <property type="entry name" value="Prot_kinase_dom"/>
</dbReference>
<feature type="domain" description="Protein kinase" evidence="1">
    <location>
        <begin position="191"/>
        <end position="508"/>
    </location>
</feature>
<dbReference type="Pfam" id="PF07714">
    <property type="entry name" value="PK_Tyr_Ser-Thr"/>
    <property type="match status" value="1"/>
</dbReference>
<evidence type="ECO:0000313" key="2">
    <source>
        <dbReference type="EMBL" id="PUU76592.1"/>
    </source>
</evidence>
<sequence length="508" mass="57206">MAVSGLNFRTLSTLDICLRTGQNLHERYKGARDAGRDVDDLFIRVERVWIHIAYQLGTVRSSKEEVPPVLSDYIGDLLDKLQFILHTAYRNIEKATDNNGVRKVLMFALAIKSSLDKDVSALEKWKDVFDPTFYMLSIPRNPRLDRILSIEARRNVQPDGSAVANVSAIRDALAGEPTKQFSSVWLDPLRMHSPDPIGYSEAHIVLDENTHTKYIMDTITVDPDRKDYGQLDKDVTKLARVLRESKDVPGILTCKGVVRKRGVNGQPEEFQFILEMPRRLGDTPSCLRSVLHRSTHDPPPRDDRVHLAKQIANAVIFVHSLHFVHKNMRPETILIFPNHRSKIGVPFLVGFQMFRSAEGITLGTGDSLWSKNIYRHPGRQGIHPDNIYRMQHDIYSLGVILLEIGLWSPFVDQNGLPGVAISQIVPILQGKNQKKGAAEVKRALITMAHRHLPQGMGAKYADMVVACLTCLDSDSELGSEAEFFEDDGILVGVRYIQRILSVLEEIEG</sequence>
<dbReference type="Gene3D" id="1.10.510.10">
    <property type="entry name" value="Transferase(Phosphotransferase) domain 1"/>
    <property type="match status" value="1"/>
</dbReference>
<organism evidence="2 3">
    <name type="scientific">Tuber borchii</name>
    <name type="common">White truffle</name>
    <dbReference type="NCBI Taxonomy" id="42251"/>
    <lineage>
        <taxon>Eukaryota</taxon>
        <taxon>Fungi</taxon>
        <taxon>Dikarya</taxon>
        <taxon>Ascomycota</taxon>
        <taxon>Pezizomycotina</taxon>
        <taxon>Pezizomycetes</taxon>
        <taxon>Pezizales</taxon>
        <taxon>Tuberaceae</taxon>
        <taxon>Tuber</taxon>
    </lineage>
</organism>
<dbReference type="InterPro" id="IPR011009">
    <property type="entry name" value="Kinase-like_dom_sf"/>
</dbReference>
<reference evidence="2 3" key="1">
    <citation type="submission" date="2017-04" db="EMBL/GenBank/DDBJ databases">
        <title>Draft genome sequence of Tuber borchii Vittad., a whitish edible truffle.</title>
        <authorList>
            <consortium name="DOE Joint Genome Institute"/>
            <person name="Murat C."/>
            <person name="Kuo A."/>
            <person name="Barry K.W."/>
            <person name="Clum A."/>
            <person name="Dockter R.B."/>
            <person name="Fauchery L."/>
            <person name="Iotti M."/>
            <person name="Kohler A."/>
            <person name="Labutti K."/>
            <person name="Lindquist E.A."/>
            <person name="Lipzen A."/>
            <person name="Ohm R.A."/>
            <person name="Wang M."/>
            <person name="Grigoriev I.V."/>
            <person name="Zambonelli A."/>
            <person name="Martin F.M."/>
        </authorList>
    </citation>
    <scope>NUCLEOTIDE SEQUENCE [LARGE SCALE GENOMIC DNA]</scope>
    <source>
        <strain evidence="2 3">Tbo3840</strain>
    </source>
</reference>
<keyword evidence="3" id="KW-1185">Reference proteome</keyword>
<dbReference type="SMART" id="SM00220">
    <property type="entry name" value="S_TKc"/>
    <property type="match status" value="1"/>
</dbReference>
<dbReference type="STRING" id="42251.A0A2T6ZM76"/>
<dbReference type="InterPro" id="IPR001245">
    <property type="entry name" value="Ser-Thr/Tyr_kinase_cat_dom"/>
</dbReference>
<dbReference type="OrthoDB" id="1911848at2759"/>
<name>A0A2T6ZM76_TUBBO</name>
<dbReference type="GO" id="GO:0005524">
    <property type="term" value="F:ATP binding"/>
    <property type="evidence" value="ECO:0007669"/>
    <property type="project" value="InterPro"/>
</dbReference>
<dbReference type="PANTHER" id="PTHR37542:SF3">
    <property type="entry name" value="PRION-INHIBITION AND PROPAGATION HELO DOMAIN-CONTAINING PROTEIN"/>
    <property type="match status" value="1"/>
</dbReference>
<accession>A0A2T6ZM76</accession>
<proteinExistence type="predicted"/>
<gene>
    <name evidence="2" type="ORF">B9Z19DRAFT_1028497</name>
</gene>
<dbReference type="AlphaFoldDB" id="A0A2T6ZM76"/>
<dbReference type="EMBL" id="NESQ01000182">
    <property type="protein sequence ID" value="PUU76592.1"/>
    <property type="molecule type" value="Genomic_DNA"/>
</dbReference>
<dbReference type="PROSITE" id="PS50011">
    <property type="entry name" value="PROTEIN_KINASE_DOM"/>
    <property type="match status" value="1"/>
</dbReference>
<dbReference type="PANTHER" id="PTHR37542">
    <property type="entry name" value="HELO DOMAIN-CONTAINING PROTEIN-RELATED"/>
    <property type="match status" value="1"/>
</dbReference>
<dbReference type="GO" id="GO:0004672">
    <property type="term" value="F:protein kinase activity"/>
    <property type="evidence" value="ECO:0007669"/>
    <property type="project" value="InterPro"/>
</dbReference>
<dbReference type="SUPFAM" id="SSF56112">
    <property type="entry name" value="Protein kinase-like (PK-like)"/>
    <property type="match status" value="1"/>
</dbReference>
<evidence type="ECO:0000313" key="3">
    <source>
        <dbReference type="Proteomes" id="UP000244722"/>
    </source>
</evidence>
<comment type="caution">
    <text evidence="2">The sequence shown here is derived from an EMBL/GenBank/DDBJ whole genome shotgun (WGS) entry which is preliminary data.</text>
</comment>
<dbReference type="Proteomes" id="UP000244722">
    <property type="component" value="Unassembled WGS sequence"/>
</dbReference>
<evidence type="ECO:0000259" key="1">
    <source>
        <dbReference type="PROSITE" id="PS50011"/>
    </source>
</evidence>